<evidence type="ECO:0000256" key="4">
    <source>
        <dbReference type="ARBA" id="ARBA00022729"/>
    </source>
</evidence>
<dbReference type="GO" id="GO:2000008">
    <property type="term" value="P:regulation of protein localization to cell surface"/>
    <property type="evidence" value="ECO:0007669"/>
    <property type="project" value="UniProtKB-ARBA"/>
</dbReference>
<evidence type="ECO:0000256" key="7">
    <source>
        <dbReference type="ARBA" id="ARBA00034457"/>
    </source>
</evidence>
<accession>A0A6A2Y902</accession>
<dbReference type="Proteomes" id="UP000436088">
    <property type="component" value="Unassembled WGS sequence"/>
</dbReference>
<evidence type="ECO:0000256" key="3">
    <source>
        <dbReference type="ARBA" id="ARBA00022525"/>
    </source>
</evidence>
<feature type="domain" description="Prolamin-like" evidence="10">
    <location>
        <begin position="48"/>
        <end position="111"/>
    </location>
</feature>
<evidence type="ECO:0000256" key="9">
    <source>
        <dbReference type="SAM" id="SignalP"/>
    </source>
</evidence>
<dbReference type="PANTHER" id="PTHR35293:SF1">
    <property type="entry name" value="EGG CELL-SECRETED PROTEIN 1.5"/>
    <property type="match status" value="1"/>
</dbReference>
<dbReference type="GO" id="GO:0009567">
    <property type="term" value="P:double fertilization forming a zygote and endosperm"/>
    <property type="evidence" value="ECO:0007669"/>
    <property type="project" value="InterPro"/>
</dbReference>
<evidence type="ECO:0000256" key="1">
    <source>
        <dbReference type="ARBA" id="ARBA00004541"/>
    </source>
</evidence>
<dbReference type="EMBL" id="VEPZ02001596">
    <property type="protein sequence ID" value="KAE8666484.1"/>
    <property type="molecule type" value="Genomic_DNA"/>
</dbReference>
<dbReference type="GO" id="GO:0080155">
    <property type="term" value="P:regulation of double fertilization forming a zygote and endosperm"/>
    <property type="evidence" value="ECO:0007669"/>
    <property type="project" value="UniProtKB-ARBA"/>
</dbReference>
<comment type="function">
    <text evidence="7">Involved in the regulation of gamete interactions during the double fertilization and to prevent multiple-pollen tube attraction; mediates the redistribution of the gamete fusogen HAP2/GCS1 to the cell surface after secretion upon sperm arrival.</text>
</comment>
<keyword evidence="4 9" id="KW-0732">Signal</keyword>
<dbReference type="GO" id="GO:0031410">
    <property type="term" value="C:cytoplasmic vesicle"/>
    <property type="evidence" value="ECO:0007669"/>
    <property type="project" value="UniProtKB-SubCell"/>
</dbReference>
<keyword evidence="3" id="KW-0964">Secreted</keyword>
<dbReference type="Pfam" id="PF05617">
    <property type="entry name" value="Prolamin_like"/>
    <property type="match status" value="1"/>
</dbReference>
<reference evidence="11" key="1">
    <citation type="submission" date="2019-09" db="EMBL/GenBank/DDBJ databases">
        <title>Draft genome information of white flower Hibiscus syriacus.</title>
        <authorList>
            <person name="Kim Y.-M."/>
        </authorList>
    </citation>
    <scope>NUCLEOTIDE SEQUENCE [LARGE SCALE GENOMIC DNA]</scope>
    <source>
        <strain evidence="11">YM2019G1</strain>
    </source>
</reference>
<comment type="similarity">
    <text evidence="8">Belongs to the plant egg cell-secreted peptide family.</text>
</comment>
<gene>
    <name evidence="11" type="ORF">F3Y22_tig00112498pilonHSYRG00217</name>
</gene>
<comment type="subcellular location">
    <subcellularLocation>
        <location evidence="1">Cytoplasmic vesicle</location>
    </subcellularLocation>
    <subcellularLocation>
        <location evidence="2">Secreted</location>
    </subcellularLocation>
</comment>
<dbReference type="AlphaFoldDB" id="A0A6A2Y902"/>
<evidence type="ECO:0000313" key="12">
    <source>
        <dbReference type="Proteomes" id="UP000436088"/>
    </source>
</evidence>
<comment type="caution">
    <text evidence="11">The sequence shown here is derived from an EMBL/GenBank/DDBJ whole genome shotgun (WGS) entry which is preliminary data.</text>
</comment>
<evidence type="ECO:0000256" key="6">
    <source>
        <dbReference type="ARBA" id="ARBA00023329"/>
    </source>
</evidence>
<feature type="chain" id="PRO_5025355193" evidence="9">
    <location>
        <begin position="26"/>
        <end position="137"/>
    </location>
</feature>
<dbReference type="InterPro" id="IPR044711">
    <property type="entry name" value="EC11-15"/>
</dbReference>
<dbReference type="InterPro" id="IPR008502">
    <property type="entry name" value="Prolamin-like"/>
</dbReference>
<dbReference type="GO" id="GO:0005576">
    <property type="term" value="C:extracellular region"/>
    <property type="evidence" value="ECO:0007669"/>
    <property type="project" value="UniProtKB-SubCell"/>
</dbReference>
<evidence type="ECO:0000313" key="11">
    <source>
        <dbReference type="EMBL" id="KAE8666484.1"/>
    </source>
</evidence>
<proteinExistence type="inferred from homology"/>
<feature type="signal peptide" evidence="9">
    <location>
        <begin position="1"/>
        <end position="25"/>
    </location>
</feature>
<dbReference type="PANTHER" id="PTHR35293">
    <property type="entry name" value="EGG CELL-SECRETED PROTEIN 1.5"/>
    <property type="match status" value="1"/>
</dbReference>
<organism evidence="11 12">
    <name type="scientific">Hibiscus syriacus</name>
    <name type="common">Rose of Sharon</name>
    <dbReference type="NCBI Taxonomy" id="106335"/>
    <lineage>
        <taxon>Eukaryota</taxon>
        <taxon>Viridiplantae</taxon>
        <taxon>Streptophyta</taxon>
        <taxon>Embryophyta</taxon>
        <taxon>Tracheophyta</taxon>
        <taxon>Spermatophyta</taxon>
        <taxon>Magnoliopsida</taxon>
        <taxon>eudicotyledons</taxon>
        <taxon>Gunneridae</taxon>
        <taxon>Pentapetalae</taxon>
        <taxon>rosids</taxon>
        <taxon>malvids</taxon>
        <taxon>Malvales</taxon>
        <taxon>Malvaceae</taxon>
        <taxon>Malvoideae</taxon>
        <taxon>Hibiscus</taxon>
    </lineage>
</organism>
<keyword evidence="12" id="KW-1185">Reference proteome</keyword>
<evidence type="ECO:0000259" key="10">
    <source>
        <dbReference type="Pfam" id="PF05617"/>
    </source>
</evidence>
<keyword evidence="6" id="KW-0968">Cytoplasmic vesicle</keyword>
<protein>
    <submittedName>
        <fullName evidence="11">Egg cell-secreted protein 1.1</fullName>
    </submittedName>
</protein>
<keyword evidence="5" id="KW-0278">Fertilization</keyword>
<name>A0A6A2Y902_HIBSY</name>
<dbReference type="OrthoDB" id="776947at2759"/>
<sequence length="137" mass="14718">MAKTFNLSSALAVFLVLEMAFLTHARPLGTPKPTLAARLKLDADSPSCWESLTQIQSCSGEVILFFLNGETYLGNACCHAIHTISHQCWPDMMETLGYTTEEGDILEGYCDQEIADSPPSLPSVKAGVAVPAKGLLS</sequence>
<evidence type="ECO:0000256" key="2">
    <source>
        <dbReference type="ARBA" id="ARBA00004613"/>
    </source>
</evidence>
<evidence type="ECO:0000256" key="5">
    <source>
        <dbReference type="ARBA" id="ARBA00023279"/>
    </source>
</evidence>
<evidence type="ECO:0000256" key="8">
    <source>
        <dbReference type="ARBA" id="ARBA00034484"/>
    </source>
</evidence>